<keyword evidence="4 15" id="KW-0227">DNA damage</keyword>
<dbReference type="InterPro" id="IPR038726">
    <property type="entry name" value="PDDEXK_AddAB-type"/>
</dbReference>
<evidence type="ECO:0000256" key="6">
    <source>
        <dbReference type="ARBA" id="ARBA00022806"/>
    </source>
</evidence>
<evidence type="ECO:0000256" key="13">
    <source>
        <dbReference type="ARBA" id="ARBA00034617"/>
    </source>
</evidence>
<dbReference type="EC" id="3.1.11.5" evidence="15"/>
<dbReference type="InterPro" id="IPR004586">
    <property type="entry name" value="RecB"/>
</dbReference>
<gene>
    <name evidence="15" type="primary">recB</name>
    <name evidence="19" type="ORF">FJU42_00905</name>
</gene>
<feature type="binding site" evidence="15">
    <location>
        <position position="1113"/>
    </location>
    <ligand>
        <name>Mg(2+)</name>
        <dbReference type="ChEBI" id="CHEBI:18420"/>
    </ligand>
</feature>
<dbReference type="GO" id="GO:0005524">
    <property type="term" value="F:ATP binding"/>
    <property type="evidence" value="ECO:0007669"/>
    <property type="project" value="UniProtKB-UniRule"/>
</dbReference>
<keyword evidence="9 15" id="KW-0460">Magnesium</keyword>
<dbReference type="SUPFAM" id="SSF52980">
    <property type="entry name" value="Restriction endonuclease-like"/>
    <property type="match status" value="1"/>
</dbReference>
<sequence>MSYQPIIDIEFSGLHLIEASAGTGKTYTLSSLMVRIFLEKYLPGQVIATTFTRAAAAELKSRIRARLVETHRYLDTKRSLTEKEILLQAEQESDLLLQHILKHFATRIAYACERLKLVIDQLDELFVGTLDSFSQKLLREFAFESGKIERAQITDDAKTYSRQLIHDVLREWIQSQPQTVIDALYLAGELKSVDSFVKLVEDSLNFSSAHFKLPEKPTIQFEQLAQLKQLAAEIDISLLEPYYSLDGEHYKHVSGTIFRNGAFNKLFSECLPQLLQVLKQSDSILIFDGSLAVHRELVFKFLGQLADQKVFKKCPAEISDGFYQHPCIQQIQQLFGVLKNYAEQFDQLHIYLKAYLCVEVKKRLPQVLQNKGETTFSQQIRTLSEALKGEQGQRFAVFVQARYPLILVDEFQDTNQDQDDMLASIWRHPERYQKGCMIMVGDRKQAIYGFRGGDMLTFLNAYKDIQAKHGREYKLIHNHRSVADLVEVVDALFQRQIDFGEQVQYDPIRAGTRPHPVLIDQNQPNPHPLRWLMLKDKETEAQQVAWKIRDLLNQSHAGQLYFQKDAQTQTLNEDDIAVLSRNHDGLDRVQFELERLGIRVNRPSKRSVFDCTIAQDVGALLTAILHPYDEAKVKRALISRLFAMDLKQLLQLEQTAEGLSQFMTGFDTIRELWSAQGFLVAWQQCLNQFGIWKNLVAVQSKDNERVVVNLRHLTEILSQHSEKYQGAQNLYHWYLKQLQSPLDREWELERRLSSEAGVQLMTIHQSKGLEFKIVFLLGADKPFRENNKTLNFSTQDITVPESAQTLTQRVVAIADKTYLNETELKQHEERALAEQNRLWYVALTRASHRVYALLQDTDGKSVSGLAFWKNRAEPFQHRCCTDEIILEQPPAARHLNQHINIIEIQAQHFPDQRFYSRGKTSFSYLAQHLRHKVGTDLLASQSHEAVLAEDELDQVISVEAPAAQPISWIKSNFPRGTLAGNFLHEIFEHIDFQCSDEWVSEIRRRFKNDYSSLWQDLLIKYQESFPEEQEAEYSLYHAVAEWLQEILSTPLYQGFRLNRLQPEHYLSECPFYLALSDRVLAMKRIQQLFAEYGMEMPELLEARSARYLNGSIDLVYFDGQRYHIADYKSNYLGENLADYSVESIAQSMSLASYWLQAGLYLVALHRYLKVKMQNYDIEQHLGGATYLYLRGMNGEAKQGYYYWQPSTEFVLRLDAILGYFAEDKIA</sequence>
<dbReference type="HAMAP" id="MF_01485">
    <property type="entry name" value="RecB"/>
    <property type="match status" value="1"/>
</dbReference>
<accession>A0A5P1BL75</accession>
<dbReference type="Gene3D" id="1.10.486.10">
    <property type="entry name" value="PCRA, domain 4"/>
    <property type="match status" value="1"/>
</dbReference>
<comment type="cofactor">
    <cofactor evidence="15">
        <name>Mg(2+)</name>
        <dbReference type="ChEBI" id="CHEBI:18420"/>
    </cofactor>
    <text evidence="15">Binds 1 Mg(2+) ion per subunit.</text>
</comment>
<feature type="domain" description="UvrD-like helicase ATP-binding" evidence="17">
    <location>
        <begin position="1"/>
        <end position="482"/>
    </location>
</feature>
<comment type="caution">
    <text evidence="19">The sequence shown here is derived from an EMBL/GenBank/DDBJ whole genome shotgun (WGS) entry which is preliminary data.</text>
</comment>
<dbReference type="PROSITE" id="PS51198">
    <property type="entry name" value="UVRD_HELICASE_ATP_BIND"/>
    <property type="match status" value="1"/>
</dbReference>
<evidence type="ECO:0000313" key="19">
    <source>
        <dbReference type="EMBL" id="TPU69701.1"/>
    </source>
</evidence>
<organism evidence="19 20">
    <name type="scientific">Acinetobacter baumannii</name>
    <dbReference type="NCBI Taxonomy" id="470"/>
    <lineage>
        <taxon>Bacteria</taxon>
        <taxon>Pseudomonadati</taxon>
        <taxon>Pseudomonadota</taxon>
        <taxon>Gammaproteobacteria</taxon>
        <taxon>Moraxellales</taxon>
        <taxon>Moraxellaceae</taxon>
        <taxon>Acinetobacter</taxon>
        <taxon>Acinetobacter calcoaceticus/baumannii complex</taxon>
    </lineage>
</organism>
<dbReference type="Pfam" id="PF00580">
    <property type="entry name" value="UvrD-helicase"/>
    <property type="match status" value="1"/>
</dbReference>
<dbReference type="Gene3D" id="3.40.50.300">
    <property type="entry name" value="P-loop containing nucleotide triphosphate hydrolases"/>
    <property type="match status" value="2"/>
</dbReference>
<keyword evidence="10 15" id="KW-0238">DNA-binding</keyword>
<comment type="catalytic activity">
    <reaction evidence="14 15">
        <text>ATP + H2O = ADP + phosphate + H(+)</text>
        <dbReference type="Rhea" id="RHEA:13065"/>
        <dbReference type="ChEBI" id="CHEBI:15377"/>
        <dbReference type="ChEBI" id="CHEBI:15378"/>
        <dbReference type="ChEBI" id="CHEBI:30616"/>
        <dbReference type="ChEBI" id="CHEBI:43474"/>
        <dbReference type="ChEBI" id="CHEBI:456216"/>
        <dbReference type="EC" id="5.6.2.4"/>
    </reaction>
</comment>
<dbReference type="Pfam" id="PF13361">
    <property type="entry name" value="UvrD_C"/>
    <property type="match status" value="1"/>
</dbReference>
<evidence type="ECO:0000313" key="20">
    <source>
        <dbReference type="Proteomes" id="UP000315888"/>
    </source>
</evidence>
<dbReference type="EC" id="5.6.2.4" evidence="15"/>
<dbReference type="GO" id="GO:0005829">
    <property type="term" value="C:cytosol"/>
    <property type="evidence" value="ECO:0007669"/>
    <property type="project" value="TreeGrafter"/>
</dbReference>
<evidence type="ECO:0000259" key="17">
    <source>
        <dbReference type="PROSITE" id="PS51198"/>
    </source>
</evidence>
<evidence type="ECO:0000256" key="8">
    <source>
        <dbReference type="ARBA" id="ARBA00022840"/>
    </source>
</evidence>
<keyword evidence="6 15" id="KW-0347">Helicase</keyword>
<evidence type="ECO:0000256" key="16">
    <source>
        <dbReference type="PROSITE-ProRule" id="PRU00560"/>
    </source>
</evidence>
<keyword evidence="12 15" id="KW-0413">Isomerase</keyword>
<dbReference type="Gene3D" id="3.90.320.10">
    <property type="match status" value="1"/>
</dbReference>
<proteinExistence type="inferred from homology"/>
<evidence type="ECO:0000256" key="15">
    <source>
        <dbReference type="HAMAP-Rule" id="MF_01485"/>
    </source>
</evidence>
<dbReference type="Gene3D" id="1.10.3170.10">
    <property type="entry name" value="Recbcd, chain B, domain 2"/>
    <property type="match status" value="1"/>
</dbReference>
<evidence type="ECO:0000256" key="11">
    <source>
        <dbReference type="ARBA" id="ARBA00023204"/>
    </source>
</evidence>
<dbReference type="EMBL" id="VHGY01000001">
    <property type="protein sequence ID" value="TPU69701.1"/>
    <property type="molecule type" value="Genomic_DNA"/>
</dbReference>
<keyword evidence="11 15" id="KW-0234">DNA repair</keyword>
<evidence type="ECO:0000256" key="4">
    <source>
        <dbReference type="ARBA" id="ARBA00022763"/>
    </source>
</evidence>
<keyword evidence="5 15" id="KW-0378">Hydrolase</keyword>
<evidence type="ECO:0000259" key="18">
    <source>
        <dbReference type="PROSITE" id="PS51217"/>
    </source>
</evidence>
<dbReference type="CDD" id="cd22352">
    <property type="entry name" value="RecB_C-like"/>
    <property type="match status" value="1"/>
</dbReference>
<dbReference type="GO" id="GO:0000287">
    <property type="term" value="F:magnesium ion binding"/>
    <property type="evidence" value="ECO:0007669"/>
    <property type="project" value="UniProtKB-UniRule"/>
</dbReference>
<keyword evidence="2 15" id="KW-0479">Metal-binding</keyword>
<feature type="binding site" evidence="16">
    <location>
        <begin position="19"/>
        <end position="26"/>
    </location>
    <ligand>
        <name>ATP</name>
        <dbReference type="ChEBI" id="CHEBI:30616"/>
    </ligand>
</feature>
<dbReference type="InterPro" id="IPR011604">
    <property type="entry name" value="PDDEXK-like_dom_sf"/>
</dbReference>
<dbReference type="GO" id="GO:0003677">
    <property type="term" value="F:DNA binding"/>
    <property type="evidence" value="ECO:0007669"/>
    <property type="project" value="UniProtKB-UniRule"/>
</dbReference>
<dbReference type="InterPro" id="IPR014017">
    <property type="entry name" value="DNA_helicase_UvrD-like_C"/>
</dbReference>
<feature type="domain" description="UvrD-like helicase C-terminal" evidence="18">
    <location>
        <begin position="498"/>
        <end position="768"/>
    </location>
</feature>
<comment type="domain">
    <text evidence="15">The N-terminal DNA-binding domain is a ssDNA-dependent ATPase and has ATP-dependent 3'-5' helicase function. This domain interacts with RecC.</text>
</comment>
<dbReference type="GO" id="GO:0000724">
    <property type="term" value="P:double-strand break repair via homologous recombination"/>
    <property type="evidence" value="ECO:0007669"/>
    <property type="project" value="UniProtKB-UniRule"/>
</dbReference>
<feature type="region of interest" description="Nuclease activity, interacts with RecD and RecA" evidence="15">
    <location>
        <begin position="916"/>
        <end position="1226"/>
    </location>
</feature>
<feature type="binding site" evidence="15">
    <location>
        <position position="984"/>
    </location>
    <ligand>
        <name>Mg(2+)</name>
        <dbReference type="ChEBI" id="CHEBI:18420"/>
    </ligand>
</feature>
<evidence type="ECO:0000256" key="2">
    <source>
        <dbReference type="ARBA" id="ARBA00022723"/>
    </source>
</evidence>
<dbReference type="GO" id="GO:0008854">
    <property type="term" value="F:exodeoxyribonuclease V activity"/>
    <property type="evidence" value="ECO:0007669"/>
    <property type="project" value="UniProtKB-EC"/>
</dbReference>
<comment type="domain">
    <text evidence="15">The C-terminal domain has nuclease activity and interacts with RecD. It interacts with RecA, facilitating its loading onto ssDNA.</text>
</comment>
<reference evidence="19 20" key="1">
    <citation type="submission" date="2019-06" db="EMBL/GenBank/DDBJ databases">
        <title>A Diverse Panel of Clinical Acinetobacter baumannii for Research Use.</title>
        <authorList>
            <person name="Mcgann P."/>
            <person name="Snesrud E."/>
            <person name="Galac M.R."/>
        </authorList>
    </citation>
    <scope>NUCLEOTIDE SEQUENCE [LARGE SCALE GENOMIC DNA]</scope>
    <source>
        <strain evidence="19 20">MRSN14237</strain>
    </source>
</reference>
<feature type="region of interest" description="DNA-binding and helicase activity, interacts with RecC" evidence="15">
    <location>
        <begin position="1"/>
        <end position="903"/>
    </location>
</feature>
<feature type="active site" description="For nuclease activity" evidence="15">
    <location>
        <position position="1126"/>
    </location>
</feature>
<dbReference type="SUPFAM" id="SSF52540">
    <property type="entry name" value="P-loop containing nucleoside triphosphate hydrolases"/>
    <property type="match status" value="1"/>
</dbReference>
<dbReference type="PROSITE" id="PS51217">
    <property type="entry name" value="UVRD_HELICASE_CTER"/>
    <property type="match status" value="1"/>
</dbReference>
<comment type="subunit">
    <text evidence="15">Heterotrimer of RecB, RecC and RecD. All subunits contribute to DNA-binding. Interacts with RecA.</text>
</comment>
<comment type="function">
    <text evidence="15">A helicase/nuclease that prepares dsDNA breaks (DSB) for recombinational DNA repair. Binds to DSBs and unwinds DNA via a highly rapid and processive ATP-dependent bidirectional helicase activity. Unwinds dsDNA until it encounters a Chi (crossover hotspot instigator) sequence from the 3' direction. Cuts ssDNA a few nucleotides 3' to the Chi site. The properties and activities of the enzyme are changed at Chi. The Chi-altered holoenzyme produces a long 3'-ssDNA overhang and facilitates RecA-binding to the ssDNA for homologous DNA recombination and repair. Holoenzyme degrades any linearized DNA that is unable to undergo homologous recombination. In the holoenzyme this subunit contributes ATPase, 3'-5' helicase, exonuclease activity and loads RecA onto ssDNA.</text>
</comment>
<evidence type="ECO:0000256" key="5">
    <source>
        <dbReference type="ARBA" id="ARBA00022801"/>
    </source>
</evidence>
<evidence type="ECO:0000256" key="9">
    <source>
        <dbReference type="ARBA" id="ARBA00022842"/>
    </source>
</evidence>
<comment type="catalytic activity">
    <reaction evidence="15">
        <text>Exonucleolytic cleavage (in the presence of ATP) in either 5'- to 3'- or 3'- to 5'-direction to yield 5'-phosphooligonucleotides.</text>
        <dbReference type="EC" id="3.1.11.5"/>
    </reaction>
</comment>
<dbReference type="PANTHER" id="PTHR11070">
    <property type="entry name" value="UVRD / RECB / PCRA DNA HELICASE FAMILY MEMBER"/>
    <property type="match status" value="1"/>
</dbReference>
<keyword evidence="1 15" id="KW-0540">Nuclease</keyword>
<dbReference type="Proteomes" id="UP000315888">
    <property type="component" value="Unassembled WGS sequence"/>
</dbReference>
<evidence type="ECO:0000256" key="12">
    <source>
        <dbReference type="ARBA" id="ARBA00023235"/>
    </source>
</evidence>
<dbReference type="GO" id="GO:0009338">
    <property type="term" value="C:exodeoxyribonuclease V complex"/>
    <property type="evidence" value="ECO:0007669"/>
    <property type="project" value="TreeGrafter"/>
</dbReference>
<comment type="catalytic activity">
    <reaction evidence="13 15">
        <text>Couples ATP hydrolysis with the unwinding of duplex DNA by translocating in the 3'-5' direction.</text>
        <dbReference type="EC" id="5.6.2.4"/>
    </reaction>
</comment>
<dbReference type="InterPro" id="IPR000212">
    <property type="entry name" value="DNA_helicase_UvrD/REP"/>
</dbReference>
<dbReference type="PANTHER" id="PTHR11070:SF23">
    <property type="entry name" value="RECBCD ENZYME SUBUNIT RECB"/>
    <property type="match status" value="1"/>
</dbReference>
<dbReference type="AlphaFoldDB" id="A0A5P1BL75"/>
<dbReference type="InterPro" id="IPR027417">
    <property type="entry name" value="P-loop_NTPase"/>
</dbReference>
<comment type="miscellaneous">
    <text evidence="15">In the RecBCD complex, RecB has a slow 3'-5' helicase, an exonuclease activity and loads RecA onto ssDNA, RecD has a fast 5'-3' helicase activity, while RecC stimulates the ATPase and processivity of the RecB helicase and contributes to recognition of the Chi site.</text>
</comment>
<evidence type="ECO:0000256" key="14">
    <source>
        <dbReference type="ARBA" id="ARBA00048988"/>
    </source>
</evidence>
<keyword evidence="7 15" id="KW-0269">Exonuclease</keyword>
<name>A0A5P1BL75_ACIBA</name>
<dbReference type="InterPro" id="IPR014016">
    <property type="entry name" value="UvrD-like_ATP-bd"/>
</dbReference>
<keyword evidence="3 15" id="KW-0547">Nucleotide-binding</keyword>
<dbReference type="GO" id="GO:0043138">
    <property type="term" value="F:3'-5' DNA helicase activity"/>
    <property type="evidence" value="ECO:0007669"/>
    <property type="project" value="UniProtKB-UniRule"/>
</dbReference>
<dbReference type="InterPro" id="IPR011335">
    <property type="entry name" value="Restrct_endonuc-II-like"/>
</dbReference>
<comment type="similarity">
    <text evidence="15">Belongs to the helicase family. UvrD subfamily.</text>
</comment>
<evidence type="ECO:0000256" key="7">
    <source>
        <dbReference type="ARBA" id="ARBA00022839"/>
    </source>
</evidence>
<evidence type="ECO:0000256" key="3">
    <source>
        <dbReference type="ARBA" id="ARBA00022741"/>
    </source>
</evidence>
<evidence type="ECO:0000256" key="10">
    <source>
        <dbReference type="ARBA" id="ARBA00023125"/>
    </source>
</evidence>
<feature type="binding site" evidence="15">
    <location>
        <position position="1126"/>
    </location>
    <ligand>
        <name>Mg(2+)</name>
        <dbReference type="ChEBI" id="CHEBI:18420"/>
    </ligand>
</feature>
<evidence type="ECO:0000256" key="1">
    <source>
        <dbReference type="ARBA" id="ARBA00022722"/>
    </source>
</evidence>
<dbReference type="Pfam" id="PF12705">
    <property type="entry name" value="PDDEXK_1"/>
    <property type="match status" value="1"/>
</dbReference>
<keyword evidence="8 15" id="KW-0067">ATP-binding</keyword>
<protein>
    <recommendedName>
        <fullName evidence="15">RecBCD enzyme subunit RecB</fullName>
        <ecNumber evidence="15">3.1.11.5</ecNumber>
        <ecNumber evidence="15">5.6.2.4</ecNumber>
    </recommendedName>
    <alternativeName>
        <fullName evidence="15">DNA 3'-5' helicase subunit RecB</fullName>
    </alternativeName>
    <alternativeName>
        <fullName evidence="15">Exonuclease V subunit RecB</fullName>
        <shortName evidence="15">ExoV subunit RecB</shortName>
    </alternativeName>
    <alternativeName>
        <fullName evidence="15">Helicase/nuclease RecBCD subunit RecB</fullName>
    </alternativeName>
</protein>